<dbReference type="SUPFAM" id="SSF51735">
    <property type="entry name" value="NAD(P)-binding Rossmann-fold domains"/>
    <property type="match status" value="1"/>
</dbReference>
<protein>
    <submittedName>
        <fullName evidence="2">3-oxoacyl-[acyl-carrier protein] reductase</fullName>
    </submittedName>
</protein>
<dbReference type="InterPro" id="IPR036291">
    <property type="entry name" value="NAD(P)-bd_dom_sf"/>
</dbReference>
<keyword evidence="3" id="KW-1185">Reference proteome</keyword>
<proteinExistence type="inferred from homology"/>
<name>A0A1W2FGJ3_KIBAR</name>
<dbReference type="RefSeq" id="WP_084430680.1">
    <property type="nucleotide sequence ID" value="NZ_FWXV01000006.1"/>
</dbReference>
<comment type="similarity">
    <text evidence="1">Belongs to the short-chain dehydrogenases/reductases (SDR) family.</text>
</comment>
<accession>A0A1W2FGJ3</accession>
<sequence length="240" mass="24596">MTLTALVTGGGTGIGRAIASQLVSDGVAVVITGRRPDVLAATAAEIGAKHVVFDATDPQAVQAALDQLPQTIDILVNNAGANMARQGLAAPAGDLAALKKLWLADYESNVISTVLVTEAVLPRLAENGRVISISSIAGVRGSGSYGPAKAAIVPWNVELAKKLAGRATANVVAPGMTVETEFFNNTLTDERRDFLIKEIPSGRPGLPEDVAKAVSYLASPGAAHVTGQVLHVNGGGYNGR</sequence>
<dbReference type="PRINTS" id="PR00081">
    <property type="entry name" value="GDHRDH"/>
</dbReference>
<dbReference type="PANTHER" id="PTHR42760">
    <property type="entry name" value="SHORT-CHAIN DEHYDROGENASES/REDUCTASES FAMILY MEMBER"/>
    <property type="match status" value="1"/>
</dbReference>
<organism evidence="2 3">
    <name type="scientific">Kibdelosporangium aridum</name>
    <dbReference type="NCBI Taxonomy" id="2030"/>
    <lineage>
        <taxon>Bacteria</taxon>
        <taxon>Bacillati</taxon>
        <taxon>Actinomycetota</taxon>
        <taxon>Actinomycetes</taxon>
        <taxon>Pseudonocardiales</taxon>
        <taxon>Pseudonocardiaceae</taxon>
        <taxon>Kibdelosporangium</taxon>
    </lineage>
</organism>
<dbReference type="CDD" id="cd05233">
    <property type="entry name" value="SDR_c"/>
    <property type="match status" value="1"/>
</dbReference>
<dbReference type="GO" id="GO:0030497">
    <property type="term" value="P:fatty acid elongation"/>
    <property type="evidence" value="ECO:0007669"/>
    <property type="project" value="TreeGrafter"/>
</dbReference>
<dbReference type="Gene3D" id="3.40.50.720">
    <property type="entry name" value="NAD(P)-binding Rossmann-like Domain"/>
    <property type="match status" value="1"/>
</dbReference>
<gene>
    <name evidence="2" type="ORF">SAMN05661093_06700</name>
</gene>
<evidence type="ECO:0000313" key="3">
    <source>
        <dbReference type="Proteomes" id="UP000192674"/>
    </source>
</evidence>
<dbReference type="Pfam" id="PF13561">
    <property type="entry name" value="adh_short_C2"/>
    <property type="match status" value="1"/>
</dbReference>
<evidence type="ECO:0000313" key="2">
    <source>
        <dbReference type="EMBL" id="SMD21047.1"/>
    </source>
</evidence>
<dbReference type="Proteomes" id="UP000192674">
    <property type="component" value="Unassembled WGS sequence"/>
</dbReference>
<dbReference type="AlphaFoldDB" id="A0A1W2FGJ3"/>
<dbReference type="EMBL" id="FWXV01000006">
    <property type="protein sequence ID" value="SMD21047.1"/>
    <property type="molecule type" value="Genomic_DNA"/>
</dbReference>
<dbReference type="GO" id="GO:0016616">
    <property type="term" value="F:oxidoreductase activity, acting on the CH-OH group of donors, NAD or NADP as acceptor"/>
    <property type="evidence" value="ECO:0007669"/>
    <property type="project" value="TreeGrafter"/>
</dbReference>
<dbReference type="OrthoDB" id="3210335at2"/>
<dbReference type="InterPro" id="IPR002347">
    <property type="entry name" value="SDR_fam"/>
</dbReference>
<evidence type="ECO:0000256" key="1">
    <source>
        <dbReference type="ARBA" id="ARBA00006484"/>
    </source>
</evidence>
<dbReference type="PANTHER" id="PTHR42760:SF40">
    <property type="entry name" value="3-OXOACYL-[ACYL-CARRIER-PROTEIN] REDUCTASE, CHLOROPLASTIC"/>
    <property type="match status" value="1"/>
</dbReference>
<reference evidence="2 3" key="1">
    <citation type="submission" date="2017-04" db="EMBL/GenBank/DDBJ databases">
        <authorList>
            <person name="Afonso C.L."/>
            <person name="Miller P.J."/>
            <person name="Scott M.A."/>
            <person name="Spackman E."/>
            <person name="Goraichik I."/>
            <person name="Dimitrov K.M."/>
            <person name="Suarez D.L."/>
            <person name="Swayne D.E."/>
        </authorList>
    </citation>
    <scope>NUCLEOTIDE SEQUENCE [LARGE SCALE GENOMIC DNA]</scope>
    <source>
        <strain evidence="2 3">DSM 43828</strain>
    </source>
</reference>
<dbReference type="PRINTS" id="PR00080">
    <property type="entry name" value="SDRFAMILY"/>
</dbReference>